<sequence>MNRHFQGKDHAATSSFINGANLAPLPDSHAHDLQQFIKQYFEKHATITTLEARGEFYRHNYPDVRPEHTQCSQGYPLETPYGTRNEKNETVYTLLRNCTVVGPKDVDENDIPTGKYGQVMVASLRSYGPLVVEYLSHMTATVRHFHGLGEGTMVVSQEFRPRIRWVGDKVAALCLTFVKPEYAATVMSTTLAHLLLRCGKLGTDVIPDRERAVPRVRIANQGGDSGGAEERQLCITSSAELKGRHLQSLEQELLDMSEYYKYKHWVLHYHISPYSKQDGLN</sequence>
<protein>
    <submittedName>
        <fullName evidence="1">Uncharacterized protein</fullName>
    </submittedName>
</protein>
<dbReference type="Proteomes" id="UP001190700">
    <property type="component" value="Unassembled WGS sequence"/>
</dbReference>
<dbReference type="AlphaFoldDB" id="A0AAE0LID8"/>
<name>A0AAE0LID8_9CHLO</name>
<keyword evidence="2" id="KW-1185">Reference proteome</keyword>
<evidence type="ECO:0000313" key="1">
    <source>
        <dbReference type="EMBL" id="KAK3285889.1"/>
    </source>
</evidence>
<proteinExistence type="predicted"/>
<comment type="caution">
    <text evidence="1">The sequence shown here is derived from an EMBL/GenBank/DDBJ whole genome shotgun (WGS) entry which is preliminary data.</text>
</comment>
<accession>A0AAE0LID8</accession>
<reference evidence="1 2" key="1">
    <citation type="journal article" date="2015" name="Genome Biol. Evol.">
        <title>Comparative Genomics of a Bacterivorous Green Alga Reveals Evolutionary Causalities and Consequences of Phago-Mixotrophic Mode of Nutrition.</title>
        <authorList>
            <person name="Burns J.A."/>
            <person name="Paasch A."/>
            <person name="Narechania A."/>
            <person name="Kim E."/>
        </authorList>
    </citation>
    <scope>NUCLEOTIDE SEQUENCE [LARGE SCALE GENOMIC DNA]</scope>
    <source>
        <strain evidence="1 2">PLY_AMNH</strain>
    </source>
</reference>
<gene>
    <name evidence="1" type="ORF">CYMTET_6521</name>
</gene>
<evidence type="ECO:0000313" key="2">
    <source>
        <dbReference type="Proteomes" id="UP001190700"/>
    </source>
</evidence>
<organism evidence="1 2">
    <name type="scientific">Cymbomonas tetramitiformis</name>
    <dbReference type="NCBI Taxonomy" id="36881"/>
    <lineage>
        <taxon>Eukaryota</taxon>
        <taxon>Viridiplantae</taxon>
        <taxon>Chlorophyta</taxon>
        <taxon>Pyramimonadophyceae</taxon>
        <taxon>Pyramimonadales</taxon>
        <taxon>Pyramimonadaceae</taxon>
        <taxon>Cymbomonas</taxon>
    </lineage>
</organism>
<dbReference type="EMBL" id="LGRX02001583">
    <property type="protein sequence ID" value="KAK3285889.1"/>
    <property type="molecule type" value="Genomic_DNA"/>
</dbReference>